<accession>A0AAD6RV99</accession>
<feature type="compositionally biased region" description="Basic and acidic residues" evidence="1">
    <location>
        <begin position="159"/>
        <end position="168"/>
    </location>
</feature>
<evidence type="ECO:0000313" key="4">
    <source>
        <dbReference type="Proteomes" id="UP001218188"/>
    </source>
</evidence>
<evidence type="ECO:0000256" key="1">
    <source>
        <dbReference type="SAM" id="MobiDB-lite"/>
    </source>
</evidence>
<feature type="non-terminal residue" evidence="3">
    <location>
        <position position="1"/>
    </location>
</feature>
<sequence length="228" mass="24320">MAHSLSRALSPFLNTLWRLVRLLFGGSSGPVVDAESGNLAPVVTLKDEVVKHDPIPTFVPELNSIPALILSSMVVGAAVSPKITIRVPTIAVPGGPPVPRIVLTPPEDEKQELASAARTSIAEPVGEQPQHKSQGGRAPLGSIGNIAPRVHGKTPSKTRVKEQKENLRHPNAPRVIKPSPVGSRPSTVHAGKNVNVAMSPKTIKRSDFMKAIQEVKRKHTEPVKATEP</sequence>
<dbReference type="Proteomes" id="UP001218188">
    <property type="component" value="Unassembled WGS sequence"/>
</dbReference>
<gene>
    <name evidence="3" type="ORF">C8F04DRAFT_1246802</name>
</gene>
<feature type="chain" id="PRO_5042167447" evidence="2">
    <location>
        <begin position="35"/>
        <end position="228"/>
    </location>
</feature>
<feature type="signal peptide" evidence="2">
    <location>
        <begin position="1"/>
        <end position="34"/>
    </location>
</feature>
<evidence type="ECO:0000256" key="2">
    <source>
        <dbReference type="SAM" id="SignalP"/>
    </source>
</evidence>
<protein>
    <submittedName>
        <fullName evidence="3">Uncharacterized protein</fullName>
    </submittedName>
</protein>
<comment type="caution">
    <text evidence="3">The sequence shown here is derived from an EMBL/GenBank/DDBJ whole genome shotgun (WGS) entry which is preliminary data.</text>
</comment>
<evidence type="ECO:0000313" key="3">
    <source>
        <dbReference type="EMBL" id="KAJ7015840.1"/>
    </source>
</evidence>
<keyword evidence="4" id="KW-1185">Reference proteome</keyword>
<reference evidence="3" key="1">
    <citation type="submission" date="2023-03" db="EMBL/GenBank/DDBJ databases">
        <title>Massive genome expansion in bonnet fungi (Mycena s.s.) driven by repeated elements and novel gene families across ecological guilds.</title>
        <authorList>
            <consortium name="Lawrence Berkeley National Laboratory"/>
            <person name="Harder C.B."/>
            <person name="Miyauchi S."/>
            <person name="Viragh M."/>
            <person name="Kuo A."/>
            <person name="Thoen E."/>
            <person name="Andreopoulos B."/>
            <person name="Lu D."/>
            <person name="Skrede I."/>
            <person name="Drula E."/>
            <person name="Henrissat B."/>
            <person name="Morin E."/>
            <person name="Kohler A."/>
            <person name="Barry K."/>
            <person name="LaButti K."/>
            <person name="Morin E."/>
            <person name="Salamov A."/>
            <person name="Lipzen A."/>
            <person name="Mereny Z."/>
            <person name="Hegedus B."/>
            <person name="Baldrian P."/>
            <person name="Stursova M."/>
            <person name="Weitz H."/>
            <person name="Taylor A."/>
            <person name="Grigoriev I.V."/>
            <person name="Nagy L.G."/>
            <person name="Martin F."/>
            <person name="Kauserud H."/>
        </authorList>
    </citation>
    <scope>NUCLEOTIDE SEQUENCE</scope>
    <source>
        <strain evidence="3">CBHHK200</strain>
    </source>
</reference>
<dbReference type="EMBL" id="JARJCM010000827">
    <property type="protein sequence ID" value="KAJ7015840.1"/>
    <property type="molecule type" value="Genomic_DNA"/>
</dbReference>
<feature type="region of interest" description="Disordered" evidence="1">
    <location>
        <begin position="109"/>
        <end position="192"/>
    </location>
</feature>
<keyword evidence="2" id="KW-0732">Signal</keyword>
<name>A0AAD6RV99_9AGAR</name>
<organism evidence="3 4">
    <name type="scientific">Mycena alexandri</name>
    <dbReference type="NCBI Taxonomy" id="1745969"/>
    <lineage>
        <taxon>Eukaryota</taxon>
        <taxon>Fungi</taxon>
        <taxon>Dikarya</taxon>
        <taxon>Basidiomycota</taxon>
        <taxon>Agaricomycotina</taxon>
        <taxon>Agaricomycetes</taxon>
        <taxon>Agaricomycetidae</taxon>
        <taxon>Agaricales</taxon>
        <taxon>Marasmiineae</taxon>
        <taxon>Mycenaceae</taxon>
        <taxon>Mycena</taxon>
    </lineage>
</organism>
<dbReference type="AlphaFoldDB" id="A0AAD6RV99"/>
<proteinExistence type="predicted"/>